<dbReference type="EMBL" id="BSYA01000142">
    <property type="protein sequence ID" value="GMG34508.1"/>
    <property type="molecule type" value="Genomic_DNA"/>
</dbReference>
<reference evidence="6" key="1">
    <citation type="submission" date="2023-04" db="EMBL/GenBank/DDBJ databases">
        <title>Aspergillus oryzae NBRC 4228.</title>
        <authorList>
            <person name="Ichikawa N."/>
            <person name="Sato H."/>
            <person name="Tonouchi N."/>
        </authorList>
    </citation>
    <scope>NUCLEOTIDE SEQUENCE</scope>
    <source>
        <strain evidence="6">NBRC 4228</strain>
    </source>
</reference>
<dbReference type="PANTHER" id="PTHR24223">
    <property type="entry name" value="ATP-BINDING CASSETTE SUB-FAMILY C"/>
    <property type="match status" value="1"/>
</dbReference>
<keyword evidence="2" id="KW-0547">Nucleotide-binding</keyword>
<dbReference type="GO" id="GO:0016020">
    <property type="term" value="C:membrane"/>
    <property type="evidence" value="ECO:0007669"/>
    <property type="project" value="InterPro"/>
</dbReference>
<keyword evidence="3" id="KW-0067">ATP-binding</keyword>
<evidence type="ECO:0000313" key="7">
    <source>
        <dbReference type="Proteomes" id="UP001165205"/>
    </source>
</evidence>
<accession>A0AAN4YUT7</accession>
<keyword evidence="4" id="KW-1133">Transmembrane helix</keyword>
<evidence type="ECO:0000256" key="5">
    <source>
        <dbReference type="ARBA" id="ARBA00023136"/>
    </source>
</evidence>
<evidence type="ECO:0000256" key="2">
    <source>
        <dbReference type="ARBA" id="ARBA00022741"/>
    </source>
</evidence>
<comment type="caution">
    <text evidence="6">The sequence shown here is derived from an EMBL/GenBank/DDBJ whole genome shotgun (WGS) entry which is preliminary data.</text>
</comment>
<gene>
    <name evidence="6" type="ORF">Aory04_000985500</name>
</gene>
<keyword evidence="5" id="KW-0472">Membrane</keyword>
<dbReference type="AlphaFoldDB" id="A0AAN4YUT7"/>
<dbReference type="GO" id="GO:0005524">
    <property type="term" value="F:ATP binding"/>
    <property type="evidence" value="ECO:0007669"/>
    <property type="project" value="UniProtKB-KW"/>
</dbReference>
<dbReference type="Gene3D" id="1.20.1560.10">
    <property type="entry name" value="ABC transporter type 1, transmembrane domain"/>
    <property type="match status" value="1"/>
</dbReference>
<dbReference type="PANTHER" id="PTHR24223:SF269">
    <property type="entry name" value="ABC MULTIDRUG TRANSPORTER (EUROFUNG)-RELATED"/>
    <property type="match status" value="1"/>
</dbReference>
<name>A0AAN4YUT7_ASPOZ</name>
<organism evidence="6 7">
    <name type="scientific">Aspergillus oryzae</name>
    <name type="common">Yellow koji mold</name>
    <dbReference type="NCBI Taxonomy" id="5062"/>
    <lineage>
        <taxon>Eukaryota</taxon>
        <taxon>Fungi</taxon>
        <taxon>Dikarya</taxon>
        <taxon>Ascomycota</taxon>
        <taxon>Pezizomycotina</taxon>
        <taxon>Eurotiomycetes</taxon>
        <taxon>Eurotiomycetidae</taxon>
        <taxon>Eurotiales</taxon>
        <taxon>Aspergillaceae</taxon>
        <taxon>Aspergillus</taxon>
        <taxon>Aspergillus subgen. Circumdati</taxon>
    </lineage>
</organism>
<dbReference type="GO" id="GO:0042626">
    <property type="term" value="F:ATPase-coupled transmembrane transporter activity"/>
    <property type="evidence" value="ECO:0007669"/>
    <property type="project" value="TreeGrafter"/>
</dbReference>
<dbReference type="InterPro" id="IPR036640">
    <property type="entry name" value="ABC1_TM_sf"/>
</dbReference>
<evidence type="ECO:0000313" key="6">
    <source>
        <dbReference type="EMBL" id="GMG34508.1"/>
    </source>
</evidence>
<dbReference type="Proteomes" id="UP001165205">
    <property type="component" value="Unassembled WGS sequence"/>
</dbReference>
<keyword evidence="1" id="KW-0812">Transmembrane</keyword>
<evidence type="ECO:0000256" key="1">
    <source>
        <dbReference type="ARBA" id="ARBA00022692"/>
    </source>
</evidence>
<dbReference type="InterPro" id="IPR050173">
    <property type="entry name" value="ABC_transporter_C-like"/>
</dbReference>
<proteinExistence type="predicted"/>
<protein>
    <submittedName>
        <fullName evidence="6">Unnamed protein product</fullName>
    </submittedName>
</protein>
<sequence length="100" mass="10912">MGQYQHMTYRAITMVRGAVISMVYRKATTLSVEDADPASSLTLMSADIERIVQGWQTIHDIWGNALEIGLAIFLLEQQLGVAAVVAVGVAVGELDFTLSW</sequence>
<evidence type="ECO:0000256" key="3">
    <source>
        <dbReference type="ARBA" id="ARBA00022840"/>
    </source>
</evidence>
<evidence type="ECO:0000256" key="4">
    <source>
        <dbReference type="ARBA" id="ARBA00022989"/>
    </source>
</evidence>